<comment type="function">
    <text evidence="8">Provides the (R)-glutamate required for cell wall biosynthesis.</text>
</comment>
<comment type="similarity">
    <text evidence="8">Belongs to the aspartate/glutamate racemases family.</text>
</comment>
<dbReference type="InterPro" id="IPR001920">
    <property type="entry name" value="Asp/Glu_race"/>
</dbReference>
<evidence type="ECO:0000256" key="3">
    <source>
        <dbReference type="ARBA" id="ARBA00022960"/>
    </source>
</evidence>
<evidence type="ECO:0000256" key="8">
    <source>
        <dbReference type="HAMAP-Rule" id="MF_00258"/>
    </source>
</evidence>
<evidence type="ECO:0000256" key="5">
    <source>
        <dbReference type="ARBA" id="ARBA00023235"/>
    </source>
</evidence>
<dbReference type="UniPathway" id="UPA00219"/>
<dbReference type="InterPro" id="IPR015942">
    <property type="entry name" value="Asp/Glu/hydantoin_racemase"/>
</dbReference>
<keyword evidence="3 8" id="KW-0133">Cell shape</keyword>
<dbReference type="InterPro" id="IPR004391">
    <property type="entry name" value="Glu_race"/>
</dbReference>
<dbReference type="SUPFAM" id="SSF53681">
    <property type="entry name" value="Aspartate/glutamate racemase"/>
    <property type="match status" value="2"/>
</dbReference>
<reference evidence="10" key="1">
    <citation type="submission" date="2019-11" db="EMBL/GenBank/DDBJ databases">
        <title>Genome sequence of Heliorestis convoluta strain HH, an alkaliphilic and minimalistic phototrophic bacterium from a soda lake in Egypt.</title>
        <authorList>
            <person name="Dewey E.D."/>
            <person name="Stokes L.M."/>
            <person name="Burchell B.M."/>
            <person name="Shaffer K.N."/>
            <person name="Huntington A.M."/>
            <person name="Baker J.M."/>
            <person name="Nadendla S."/>
            <person name="Giglio M.G."/>
            <person name="Touchman J.W."/>
            <person name="Blankenship R.E."/>
            <person name="Madigan M.T."/>
            <person name="Sattley W.M."/>
        </authorList>
    </citation>
    <scope>NUCLEOTIDE SEQUENCE [LARGE SCALE GENOMIC DNA]</scope>
    <source>
        <strain evidence="10">HH</strain>
    </source>
</reference>
<dbReference type="Gene3D" id="3.40.50.1860">
    <property type="match status" value="2"/>
</dbReference>
<dbReference type="PANTHER" id="PTHR21198">
    <property type="entry name" value="GLUTAMATE RACEMASE"/>
    <property type="match status" value="1"/>
</dbReference>
<dbReference type="RefSeq" id="WP_153726358.1">
    <property type="nucleotide sequence ID" value="NZ_CP045875.1"/>
</dbReference>
<gene>
    <name evidence="8 9" type="primary">murI</name>
    <name evidence="9" type="ORF">FTV88_3290</name>
</gene>
<feature type="binding site" evidence="8">
    <location>
        <begin position="11"/>
        <end position="12"/>
    </location>
    <ligand>
        <name>substrate</name>
    </ligand>
</feature>
<evidence type="ECO:0000256" key="6">
    <source>
        <dbReference type="ARBA" id="ARBA00023316"/>
    </source>
</evidence>
<feature type="active site" description="Proton donor/acceptor" evidence="8">
    <location>
        <position position="185"/>
    </location>
</feature>
<dbReference type="GO" id="GO:0009252">
    <property type="term" value="P:peptidoglycan biosynthetic process"/>
    <property type="evidence" value="ECO:0007669"/>
    <property type="project" value="UniProtKB-UniRule"/>
</dbReference>
<keyword evidence="5 8" id="KW-0413">Isomerase</keyword>
<dbReference type="Pfam" id="PF01177">
    <property type="entry name" value="Asp_Glu_race"/>
    <property type="match status" value="1"/>
</dbReference>
<keyword evidence="10" id="KW-1185">Reference proteome</keyword>
<evidence type="ECO:0000256" key="4">
    <source>
        <dbReference type="ARBA" id="ARBA00022984"/>
    </source>
</evidence>
<dbReference type="PROSITE" id="PS00924">
    <property type="entry name" value="ASP_GLU_RACEMASE_2"/>
    <property type="match status" value="1"/>
</dbReference>
<dbReference type="NCBIfam" id="TIGR00067">
    <property type="entry name" value="glut_race"/>
    <property type="match status" value="1"/>
</dbReference>
<accession>A0A5Q2N6V8</accession>
<protein>
    <recommendedName>
        <fullName evidence="7 8">Glutamate racemase</fullName>
        <ecNumber evidence="2 8">5.1.1.3</ecNumber>
    </recommendedName>
</protein>
<dbReference type="EC" id="5.1.1.3" evidence="2 8"/>
<dbReference type="GO" id="GO:0071555">
    <property type="term" value="P:cell wall organization"/>
    <property type="evidence" value="ECO:0007669"/>
    <property type="project" value="UniProtKB-KW"/>
</dbReference>
<feature type="binding site" evidence="8">
    <location>
        <begin position="75"/>
        <end position="76"/>
    </location>
    <ligand>
        <name>substrate</name>
    </ligand>
</feature>
<organism evidence="9 10">
    <name type="scientific">Heliorestis convoluta</name>
    <dbReference type="NCBI Taxonomy" id="356322"/>
    <lineage>
        <taxon>Bacteria</taxon>
        <taxon>Bacillati</taxon>
        <taxon>Bacillota</taxon>
        <taxon>Clostridia</taxon>
        <taxon>Eubacteriales</taxon>
        <taxon>Heliobacteriaceae</taxon>
        <taxon>Heliorestis</taxon>
    </lineage>
</organism>
<keyword evidence="4 8" id="KW-0573">Peptidoglycan synthesis</keyword>
<dbReference type="FunFam" id="3.40.50.1860:FF:000002">
    <property type="entry name" value="Glutamate racemase"/>
    <property type="match status" value="1"/>
</dbReference>
<dbReference type="GO" id="GO:0008881">
    <property type="term" value="F:glutamate racemase activity"/>
    <property type="evidence" value="ECO:0007669"/>
    <property type="project" value="UniProtKB-UniRule"/>
</dbReference>
<evidence type="ECO:0000256" key="7">
    <source>
        <dbReference type="ARBA" id="ARBA00070053"/>
    </source>
</evidence>
<dbReference type="EMBL" id="CP045875">
    <property type="protein sequence ID" value="QGG49356.1"/>
    <property type="molecule type" value="Genomic_DNA"/>
</dbReference>
<evidence type="ECO:0000313" key="9">
    <source>
        <dbReference type="EMBL" id="QGG49356.1"/>
    </source>
</evidence>
<evidence type="ECO:0000313" key="10">
    <source>
        <dbReference type="Proteomes" id="UP000366051"/>
    </source>
</evidence>
<name>A0A5Q2N6V8_9FIRM</name>
<evidence type="ECO:0000256" key="2">
    <source>
        <dbReference type="ARBA" id="ARBA00013090"/>
    </source>
</evidence>
<dbReference type="Proteomes" id="UP000366051">
    <property type="component" value="Chromosome"/>
</dbReference>
<sequence>MRRCQPIGLFDSGVGGLTVAQEIFRQLPHEEILYYADTAHVPYGPRPAEELIHFATEITAFLVSQGAKMILVACNTSSSLALQMLQERFPVPIIGVVDPGAQEAVRITQNGRVGVLATEATIRKGAHSMRIQELDRSIQVIGQACPRYVPLVESGQYLSAEAEQASRLYLQPLMDASVDTIILGCTHYPYLEPSIRKVIGDNIHLIDPARQTVARGIALIESGLVPARDSRYGKPCHRYYVSGDLQAFRQVGGPLIGMHLLTDIRQVSLHGILDGAAPQLISATA</sequence>
<comment type="catalytic activity">
    <reaction evidence="1 8">
        <text>L-glutamate = D-glutamate</text>
        <dbReference type="Rhea" id="RHEA:12813"/>
        <dbReference type="ChEBI" id="CHEBI:29985"/>
        <dbReference type="ChEBI" id="CHEBI:29986"/>
        <dbReference type="EC" id="5.1.1.3"/>
    </reaction>
</comment>
<dbReference type="HAMAP" id="MF_00258">
    <property type="entry name" value="Glu_racemase"/>
    <property type="match status" value="1"/>
</dbReference>
<dbReference type="InterPro" id="IPR033134">
    <property type="entry name" value="Asp/Glu_racemase_AS_2"/>
</dbReference>
<dbReference type="AlphaFoldDB" id="A0A5Q2N6V8"/>
<dbReference type="GO" id="GO:0008360">
    <property type="term" value="P:regulation of cell shape"/>
    <property type="evidence" value="ECO:0007669"/>
    <property type="project" value="UniProtKB-KW"/>
</dbReference>
<comment type="pathway">
    <text evidence="8">Cell wall biogenesis; peptidoglycan biosynthesis.</text>
</comment>
<dbReference type="KEGG" id="hcv:FTV88_3290"/>
<feature type="active site" description="Proton donor/acceptor" evidence="8">
    <location>
        <position position="74"/>
    </location>
</feature>
<dbReference type="OrthoDB" id="9801055at2"/>
<evidence type="ECO:0000256" key="1">
    <source>
        <dbReference type="ARBA" id="ARBA00001602"/>
    </source>
</evidence>
<keyword evidence="6 8" id="KW-0961">Cell wall biogenesis/degradation</keyword>
<proteinExistence type="inferred from homology"/>
<feature type="binding site" evidence="8">
    <location>
        <begin position="186"/>
        <end position="187"/>
    </location>
    <ligand>
        <name>substrate</name>
    </ligand>
</feature>
<dbReference type="PANTHER" id="PTHR21198:SF2">
    <property type="entry name" value="GLUTAMATE RACEMASE"/>
    <property type="match status" value="1"/>
</dbReference>
<feature type="binding site" evidence="8">
    <location>
        <begin position="43"/>
        <end position="44"/>
    </location>
    <ligand>
        <name>substrate</name>
    </ligand>
</feature>